<feature type="domain" description="Gfo/Idh/MocA-like oxidoreductase C-terminal" evidence="3">
    <location>
        <begin position="134"/>
        <end position="324"/>
    </location>
</feature>
<sequence>MSKTRFAILGCGIIAEVHAQGITKIEEAELVAVYDINLDEREKFAEKYGAVPCSNLEQMLEMESVDVVSICTPSGLHAKQTLQIAKAKKHVLVEKPMAIKLEDINPMIQACEENQVLLSTVFPRRMSPQARFARELIQNGKLGKLSLCSAYVKLYRNQEYYDSAGWRGTWEVDGGGAMMNQGIHTVDMLQWLVGPVSSLYGKTKAVLRDIEVEDTAATLMQFENGAMGILEITTTAYEGKGQRLAIHGEKGTIEIEEDTITKLEIEGEEVELPDFESFNVIPDGHRLQIKDMALAVQENRTPYVPGKEGRHSLEIILGTYESSRLLREIDLSGKSLKYFDEAVEVKRR</sequence>
<dbReference type="SUPFAM" id="SSF51735">
    <property type="entry name" value="NAD(P)-binding Rossmann-fold domains"/>
    <property type="match status" value="1"/>
</dbReference>
<dbReference type="AlphaFoldDB" id="A0A5Q2TH42"/>
<keyword evidence="5" id="KW-1185">Reference proteome</keyword>
<dbReference type="Pfam" id="PF01408">
    <property type="entry name" value="GFO_IDH_MocA"/>
    <property type="match status" value="1"/>
</dbReference>
<evidence type="ECO:0000313" key="5">
    <source>
        <dbReference type="Proteomes" id="UP000339690"/>
    </source>
</evidence>
<dbReference type="InterPro" id="IPR036291">
    <property type="entry name" value="NAD(P)-bd_dom_sf"/>
</dbReference>
<dbReference type="InterPro" id="IPR000683">
    <property type="entry name" value="Gfo/Idh/MocA-like_OxRdtase_N"/>
</dbReference>
<evidence type="ECO:0000259" key="3">
    <source>
        <dbReference type="Pfam" id="PF02894"/>
    </source>
</evidence>
<organism evidence="4 5">
    <name type="scientific">Gracilibacillus salitolerans</name>
    <dbReference type="NCBI Taxonomy" id="2663022"/>
    <lineage>
        <taxon>Bacteria</taxon>
        <taxon>Bacillati</taxon>
        <taxon>Bacillota</taxon>
        <taxon>Bacilli</taxon>
        <taxon>Bacillales</taxon>
        <taxon>Bacillaceae</taxon>
        <taxon>Gracilibacillus</taxon>
    </lineage>
</organism>
<reference evidence="4 5" key="1">
    <citation type="submission" date="2019-11" db="EMBL/GenBank/DDBJ databases">
        <title>Gracilibacillus salitolerans sp. nov., a moderate halophile isolated from a saline soil in northwest China.</title>
        <authorList>
            <person name="Gan L."/>
        </authorList>
    </citation>
    <scope>NUCLEOTIDE SEQUENCE [LARGE SCALE GENOMIC DNA]</scope>
    <source>
        <strain evidence="4 5">SCU50</strain>
    </source>
</reference>
<dbReference type="InterPro" id="IPR004104">
    <property type="entry name" value="Gfo/Idh/MocA-like_OxRdtase_C"/>
</dbReference>
<protein>
    <submittedName>
        <fullName evidence="4">Gfo/Idh/MocA family oxidoreductase</fullName>
    </submittedName>
</protein>
<accession>A0A5Q2TH42</accession>
<dbReference type="Pfam" id="PF02894">
    <property type="entry name" value="GFO_IDH_MocA_C"/>
    <property type="match status" value="1"/>
</dbReference>
<comment type="similarity">
    <text evidence="1">Belongs to the Gfo/Idh/MocA family.</text>
</comment>
<dbReference type="PANTHER" id="PTHR43249:SF1">
    <property type="entry name" value="D-GLUCOSIDE 3-DEHYDROGENASE"/>
    <property type="match status" value="1"/>
</dbReference>
<dbReference type="KEGG" id="grc:GI584_05185"/>
<dbReference type="Gene3D" id="3.40.50.720">
    <property type="entry name" value="NAD(P)-binding Rossmann-like Domain"/>
    <property type="match status" value="1"/>
</dbReference>
<name>A0A5Q2TH42_9BACI</name>
<evidence type="ECO:0000313" key="4">
    <source>
        <dbReference type="EMBL" id="QGH33451.1"/>
    </source>
</evidence>
<dbReference type="RefSeq" id="WP_153790479.1">
    <property type="nucleotide sequence ID" value="NZ_CP045915.1"/>
</dbReference>
<dbReference type="Proteomes" id="UP000339690">
    <property type="component" value="Chromosome"/>
</dbReference>
<dbReference type="Gene3D" id="3.30.360.10">
    <property type="entry name" value="Dihydrodipicolinate Reductase, domain 2"/>
    <property type="match status" value="1"/>
</dbReference>
<dbReference type="SUPFAM" id="SSF55347">
    <property type="entry name" value="Glyceraldehyde-3-phosphate dehydrogenase-like, C-terminal domain"/>
    <property type="match status" value="1"/>
</dbReference>
<proteinExistence type="inferred from homology"/>
<dbReference type="EMBL" id="CP045915">
    <property type="protein sequence ID" value="QGH33451.1"/>
    <property type="molecule type" value="Genomic_DNA"/>
</dbReference>
<dbReference type="PANTHER" id="PTHR43249">
    <property type="entry name" value="UDP-N-ACETYL-2-AMINO-2-DEOXY-D-GLUCURONATE OXIDASE"/>
    <property type="match status" value="1"/>
</dbReference>
<dbReference type="InterPro" id="IPR052515">
    <property type="entry name" value="Gfo/Idh/MocA_Oxidoreductase"/>
</dbReference>
<dbReference type="GO" id="GO:0000166">
    <property type="term" value="F:nucleotide binding"/>
    <property type="evidence" value="ECO:0007669"/>
    <property type="project" value="InterPro"/>
</dbReference>
<evidence type="ECO:0000256" key="1">
    <source>
        <dbReference type="ARBA" id="ARBA00010928"/>
    </source>
</evidence>
<evidence type="ECO:0000259" key="2">
    <source>
        <dbReference type="Pfam" id="PF01408"/>
    </source>
</evidence>
<feature type="domain" description="Gfo/Idh/MocA-like oxidoreductase N-terminal" evidence="2">
    <location>
        <begin position="5"/>
        <end position="120"/>
    </location>
</feature>
<gene>
    <name evidence="4" type="ORF">GI584_05185</name>
</gene>